<reference evidence="1 2" key="1">
    <citation type="submission" date="2019-01" db="EMBL/GenBank/DDBJ databases">
        <title>Sinorhodobacter populi sp. nov. isolated from the symptomatic bark tissue of Populus euramericana canker.</title>
        <authorList>
            <person name="Xu G."/>
        </authorList>
    </citation>
    <scope>NUCLEOTIDE SEQUENCE [LARGE SCALE GENOMIC DNA]</scope>
    <source>
        <strain evidence="1 2">2D-5</strain>
    </source>
</reference>
<dbReference type="RefSeq" id="WP_128271107.1">
    <property type="nucleotide sequence ID" value="NZ_SAUW01000058.1"/>
</dbReference>
<accession>A0A443IJ79</accession>
<dbReference type="Proteomes" id="UP000285710">
    <property type="component" value="Unassembled WGS sequence"/>
</dbReference>
<sequence length="152" mass="17009">MASESDIRDKLAKLEALFARGATEGERAAAGAARERLQARLSCESISAPNAASVTEMQYTLPDVWSVRIFVALCRKYGVHPYRYPRQRRTTVMVKAGPDFDRTVVAEFRTLHRELTAYFNETVEHLISDAMKSDGDDEALEQRQLSTKSAAP</sequence>
<reference evidence="1 2" key="2">
    <citation type="submission" date="2019-01" db="EMBL/GenBank/DDBJ databases">
        <authorList>
            <person name="Li Y."/>
        </authorList>
    </citation>
    <scope>NUCLEOTIDE SEQUENCE [LARGE SCALE GENOMIC DNA]</scope>
    <source>
        <strain evidence="1 2">2D-5</strain>
    </source>
</reference>
<gene>
    <name evidence="1" type="ORF">D2T33_21260</name>
</gene>
<dbReference type="EMBL" id="SAUW01000058">
    <property type="protein sequence ID" value="RWR04248.1"/>
    <property type="molecule type" value="Genomic_DNA"/>
</dbReference>
<dbReference type="AlphaFoldDB" id="A0A443IJ79"/>
<organism evidence="1 2">
    <name type="scientific">Paenirhodobacter populi</name>
    <dbReference type="NCBI Taxonomy" id="2306993"/>
    <lineage>
        <taxon>Bacteria</taxon>
        <taxon>Pseudomonadati</taxon>
        <taxon>Pseudomonadota</taxon>
        <taxon>Alphaproteobacteria</taxon>
        <taxon>Rhodobacterales</taxon>
        <taxon>Rhodobacter group</taxon>
        <taxon>Paenirhodobacter</taxon>
    </lineage>
</organism>
<protein>
    <recommendedName>
        <fullName evidence="3">DUF2786 domain-containing protein</fullName>
    </recommendedName>
</protein>
<comment type="caution">
    <text evidence="1">The sequence shown here is derived from an EMBL/GenBank/DDBJ whole genome shotgun (WGS) entry which is preliminary data.</text>
</comment>
<evidence type="ECO:0008006" key="3">
    <source>
        <dbReference type="Google" id="ProtNLM"/>
    </source>
</evidence>
<evidence type="ECO:0000313" key="2">
    <source>
        <dbReference type="Proteomes" id="UP000285710"/>
    </source>
</evidence>
<keyword evidence="2" id="KW-1185">Reference proteome</keyword>
<name>A0A443IJ79_9RHOB</name>
<evidence type="ECO:0000313" key="1">
    <source>
        <dbReference type="EMBL" id="RWR04248.1"/>
    </source>
</evidence>
<proteinExistence type="predicted"/>